<evidence type="ECO:0000259" key="7">
    <source>
        <dbReference type="PROSITE" id="PS51277"/>
    </source>
</evidence>
<keyword evidence="6" id="KW-0325">Glycoprotein</keyword>
<dbReference type="SMART" id="SM01045">
    <property type="entry name" value="BURP"/>
    <property type="match status" value="1"/>
</dbReference>
<protein>
    <recommendedName>
        <fullName evidence="7">BURP domain-containing protein</fullName>
    </recommendedName>
</protein>
<evidence type="ECO:0000256" key="4">
    <source>
        <dbReference type="ARBA" id="ARBA00022523"/>
    </source>
</evidence>
<keyword evidence="3" id="KW-0964">Secreted</keyword>
<evidence type="ECO:0000256" key="3">
    <source>
        <dbReference type="ARBA" id="ARBA00022512"/>
    </source>
</evidence>
<keyword evidence="3" id="KW-0134">Cell wall</keyword>
<organism evidence="8 9">
    <name type="scientific">Perilla frutescens var. hirtella</name>
    <name type="common">Perilla citriodora</name>
    <name type="synonym">Perilla setoyensis</name>
    <dbReference type="NCBI Taxonomy" id="608512"/>
    <lineage>
        <taxon>Eukaryota</taxon>
        <taxon>Viridiplantae</taxon>
        <taxon>Streptophyta</taxon>
        <taxon>Embryophyta</taxon>
        <taxon>Tracheophyta</taxon>
        <taxon>Spermatophyta</taxon>
        <taxon>Magnoliopsida</taxon>
        <taxon>eudicotyledons</taxon>
        <taxon>Gunneridae</taxon>
        <taxon>Pentapetalae</taxon>
        <taxon>asterids</taxon>
        <taxon>lamiids</taxon>
        <taxon>Lamiales</taxon>
        <taxon>Lamiaceae</taxon>
        <taxon>Nepetoideae</taxon>
        <taxon>Elsholtzieae</taxon>
        <taxon>Perilla</taxon>
    </lineage>
</organism>
<dbReference type="EMBL" id="SDAM02000058">
    <property type="protein sequence ID" value="KAH6833434.1"/>
    <property type="molecule type" value="Genomic_DNA"/>
</dbReference>
<reference evidence="8 9" key="1">
    <citation type="journal article" date="2021" name="Nat. Commun.">
        <title>Incipient diploidization of the medicinal plant Perilla within 10,000 years.</title>
        <authorList>
            <person name="Zhang Y."/>
            <person name="Shen Q."/>
            <person name="Leng L."/>
            <person name="Zhang D."/>
            <person name="Chen S."/>
            <person name="Shi Y."/>
            <person name="Ning Z."/>
            <person name="Chen S."/>
        </authorList>
    </citation>
    <scope>NUCLEOTIDE SEQUENCE [LARGE SCALE GENOMIC DNA]</scope>
    <source>
        <strain evidence="9">cv. PC099</strain>
    </source>
</reference>
<comment type="caution">
    <text evidence="8">The sequence shown here is derived from an EMBL/GenBank/DDBJ whole genome shotgun (WGS) entry which is preliminary data.</text>
</comment>
<evidence type="ECO:0000256" key="6">
    <source>
        <dbReference type="ARBA" id="ARBA00023180"/>
    </source>
</evidence>
<accession>A0AAD4JHJ2</accession>
<dbReference type="PANTHER" id="PTHR31458:SF16">
    <property type="entry name" value="BURP DOMAIN-CONTAINING PROTEIN"/>
    <property type="match status" value="1"/>
</dbReference>
<dbReference type="InterPro" id="IPR004873">
    <property type="entry name" value="BURP_dom"/>
</dbReference>
<feature type="domain" description="BURP" evidence="7">
    <location>
        <begin position="129"/>
        <end position="188"/>
    </location>
</feature>
<dbReference type="PROSITE" id="PS51277">
    <property type="entry name" value="BURP"/>
    <property type="match status" value="1"/>
</dbReference>
<evidence type="ECO:0000256" key="2">
    <source>
        <dbReference type="ARBA" id="ARBA00004271"/>
    </source>
</evidence>
<evidence type="ECO:0000313" key="9">
    <source>
        <dbReference type="Proteomes" id="UP001190926"/>
    </source>
</evidence>
<keyword evidence="9" id="KW-1185">Reference proteome</keyword>
<dbReference type="Pfam" id="PF03181">
    <property type="entry name" value="BURP"/>
    <property type="match status" value="1"/>
</dbReference>
<proteinExistence type="predicted"/>
<name>A0AAD4JHJ2_PERFH</name>
<dbReference type="PANTHER" id="PTHR31458">
    <property type="entry name" value="POLYGALACTURONASE 1 BETA-LIKE PROTEIN 2"/>
    <property type="match status" value="1"/>
</dbReference>
<dbReference type="Proteomes" id="UP001190926">
    <property type="component" value="Unassembled WGS sequence"/>
</dbReference>
<sequence length="188" mass="20487">MLGAIFTKLSPLSKQDFDYYAKTISQINFKADTKFCSLAKLACSSWAVSLNRSPNHLDAPPTKMAVKVYNVYAGASTTSLDKIDPFSFFSAAAIKGEFKSSPKSLEKMINISNITLGANKLLALTSKNTAVPSSRIYAVDLIEPTTQTPVNTALAVCHMDTSSWPQEHMVFKILKFRPGQGEVRLATG</sequence>
<dbReference type="InterPro" id="IPR051897">
    <property type="entry name" value="PG-associated_BURP"/>
</dbReference>
<keyword evidence="4" id="KW-0052">Apoplast</keyword>
<gene>
    <name evidence="8" type="ORF">C2S53_012656</name>
</gene>
<evidence type="ECO:0000313" key="8">
    <source>
        <dbReference type="EMBL" id="KAH6833434.1"/>
    </source>
</evidence>
<dbReference type="AlphaFoldDB" id="A0AAD4JHJ2"/>
<evidence type="ECO:0000256" key="5">
    <source>
        <dbReference type="ARBA" id="ARBA00022729"/>
    </source>
</evidence>
<evidence type="ECO:0000256" key="1">
    <source>
        <dbReference type="ARBA" id="ARBA00004191"/>
    </source>
</evidence>
<dbReference type="GO" id="GO:0048046">
    <property type="term" value="C:apoplast"/>
    <property type="evidence" value="ECO:0007669"/>
    <property type="project" value="UniProtKB-SubCell"/>
</dbReference>
<comment type="subcellular location">
    <subcellularLocation>
        <location evidence="1">Secreted</location>
        <location evidence="1">Cell wall</location>
    </subcellularLocation>
    <subcellularLocation>
        <location evidence="2">Secreted</location>
        <location evidence="2">Extracellular space</location>
        <location evidence="2">Apoplast</location>
    </subcellularLocation>
</comment>
<keyword evidence="5" id="KW-0732">Signal</keyword>